<name>A0A830HXL2_9CHLO</name>
<evidence type="ECO:0000313" key="1">
    <source>
        <dbReference type="EMBL" id="GHP11335.1"/>
    </source>
</evidence>
<dbReference type="EMBL" id="BNJQ01000034">
    <property type="protein sequence ID" value="GHP11335.1"/>
    <property type="molecule type" value="Genomic_DNA"/>
</dbReference>
<sequence length="252" mass="26309">MPFVLCELALFPSRADSLLGAALRRATGAAANALAHVNTAAGILAAPSDGVDGSSHRLARGKLRLLAGSLAAAEGYLKDGREEPRLWRPAFPAVRLARLLTDIAGIRTWLELQLRVAERTEASEGFSRLMQPLLHPLELAGEHCSLALTAVGDQSEDAVALGEALGGLADGVATASEGAVNATIGAAAQARLAPLVESDDVLAFSALAFVIEELLAQVRLCCRDVAALSYQEASIERLKKSIGLSRLVSTIV</sequence>
<gene>
    <name evidence="1" type="ORF">PPROV_001006300</name>
</gene>
<keyword evidence="2" id="KW-1185">Reference proteome</keyword>
<dbReference type="AlphaFoldDB" id="A0A830HXL2"/>
<comment type="caution">
    <text evidence="1">The sequence shown here is derived from an EMBL/GenBank/DDBJ whole genome shotgun (WGS) entry which is preliminary data.</text>
</comment>
<protein>
    <submittedName>
        <fullName evidence="1">Uncharacterized protein</fullName>
    </submittedName>
</protein>
<evidence type="ECO:0000313" key="2">
    <source>
        <dbReference type="Proteomes" id="UP000660262"/>
    </source>
</evidence>
<dbReference type="Proteomes" id="UP000660262">
    <property type="component" value="Unassembled WGS sequence"/>
</dbReference>
<proteinExistence type="predicted"/>
<reference evidence="1" key="1">
    <citation type="submission" date="2020-10" db="EMBL/GenBank/DDBJ databases">
        <title>Unveiling of a novel bifunctional photoreceptor, Dualchrome1, isolated from a cosmopolitan green alga.</title>
        <authorList>
            <person name="Suzuki S."/>
            <person name="Kawachi M."/>
        </authorList>
    </citation>
    <scope>NUCLEOTIDE SEQUENCE</scope>
    <source>
        <strain evidence="1">NIES 2893</strain>
    </source>
</reference>
<organism evidence="1 2">
    <name type="scientific">Pycnococcus provasolii</name>
    <dbReference type="NCBI Taxonomy" id="41880"/>
    <lineage>
        <taxon>Eukaryota</taxon>
        <taxon>Viridiplantae</taxon>
        <taxon>Chlorophyta</taxon>
        <taxon>Pseudoscourfieldiophyceae</taxon>
        <taxon>Pseudoscourfieldiales</taxon>
        <taxon>Pycnococcaceae</taxon>
        <taxon>Pycnococcus</taxon>
    </lineage>
</organism>
<accession>A0A830HXL2</accession>